<dbReference type="Gene3D" id="3.40.630.30">
    <property type="match status" value="1"/>
</dbReference>
<dbReference type="CDD" id="cd04301">
    <property type="entry name" value="NAT_SF"/>
    <property type="match status" value="1"/>
</dbReference>
<evidence type="ECO:0000256" key="2">
    <source>
        <dbReference type="ARBA" id="ARBA00023315"/>
    </source>
</evidence>
<keyword evidence="1 4" id="KW-0808">Transferase</keyword>
<dbReference type="AlphaFoldDB" id="D3ASG7"/>
<proteinExistence type="predicted"/>
<comment type="caution">
    <text evidence="4">The sequence shown here is derived from an EMBL/GenBank/DDBJ whole genome shotgun (WGS) entry which is preliminary data.</text>
</comment>
<dbReference type="HOGENOM" id="CLU_1141354_0_0_9"/>
<evidence type="ECO:0000313" key="5">
    <source>
        <dbReference type="Proteomes" id="UP000004968"/>
    </source>
</evidence>
<reference evidence="4 5" key="1">
    <citation type="submission" date="2010-01" db="EMBL/GenBank/DDBJ databases">
        <authorList>
            <person name="Weinstock G."/>
            <person name="Sodergren E."/>
            <person name="Clifton S."/>
            <person name="Fulton L."/>
            <person name="Fulton B."/>
            <person name="Courtney L."/>
            <person name="Fronick C."/>
            <person name="Harrison M."/>
            <person name="Strong C."/>
            <person name="Farmer C."/>
            <person name="Delahaunty K."/>
            <person name="Markovic C."/>
            <person name="Hall O."/>
            <person name="Minx P."/>
            <person name="Tomlinson C."/>
            <person name="Mitreva M."/>
            <person name="Nelson J."/>
            <person name="Hou S."/>
            <person name="Wollam A."/>
            <person name="Pepin K.H."/>
            <person name="Johnson M."/>
            <person name="Bhonagiri V."/>
            <person name="Nash W.E."/>
            <person name="Warren W."/>
            <person name="Chinwalla A."/>
            <person name="Mardis E.R."/>
            <person name="Wilson R.K."/>
        </authorList>
    </citation>
    <scope>NUCLEOTIDE SEQUENCE [LARGE SCALE GENOMIC DNA]</scope>
    <source>
        <strain evidence="4 5">DSM 13479</strain>
    </source>
</reference>
<protein>
    <submittedName>
        <fullName evidence="4">Acetyltransferase, GNAT family</fullName>
    </submittedName>
</protein>
<dbReference type="GO" id="GO:0016747">
    <property type="term" value="F:acyltransferase activity, transferring groups other than amino-acyl groups"/>
    <property type="evidence" value="ECO:0007669"/>
    <property type="project" value="InterPro"/>
</dbReference>
<evidence type="ECO:0000259" key="3">
    <source>
        <dbReference type="PROSITE" id="PS51186"/>
    </source>
</evidence>
<dbReference type="InterPro" id="IPR000182">
    <property type="entry name" value="GNAT_dom"/>
</dbReference>
<dbReference type="PROSITE" id="PS51186">
    <property type="entry name" value="GNAT"/>
    <property type="match status" value="1"/>
</dbReference>
<dbReference type="Pfam" id="PF13508">
    <property type="entry name" value="Acetyltransf_7"/>
    <property type="match status" value="1"/>
</dbReference>
<dbReference type="PANTHER" id="PTHR43800">
    <property type="entry name" value="PEPTIDYL-LYSINE N-ACETYLTRANSFERASE YJAB"/>
    <property type="match status" value="1"/>
</dbReference>
<dbReference type="RefSeq" id="WP_006776984.1">
    <property type="nucleotide sequence ID" value="NZ_GG667853.1"/>
</dbReference>
<dbReference type="EMBL" id="ACIO01000795">
    <property type="protein sequence ID" value="EFC95240.1"/>
    <property type="molecule type" value="Genomic_DNA"/>
</dbReference>
<accession>D3ASG7</accession>
<gene>
    <name evidence="4" type="ORF">CLOSTHATH_06575</name>
</gene>
<dbReference type="GeneID" id="93150392"/>
<organism evidence="4 5">
    <name type="scientific">Hungatella hathewayi DSM 13479</name>
    <dbReference type="NCBI Taxonomy" id="566550"/>
    <lineage>
        <taxon>Bacteria</taxon>
        <taxon>Bacillati</taxon>
        <taxon>Bacillota</taxon>
        <taxon>Clostridia</taxon>
        <taxon>Lachnospirales</taxon>
        <taxon>Lachnospiraceae</taxon>
        <taxon>Hungatella</taxon>
    </lineage>
</organism>
<evidence type="ECO:0000256" key="1">
    <source>
        <dbReference type="ARBA" id="ARBA00022679"/>
    </source>
</evidence>
<evidence type="ECO:0000313" key="4">
    <source>
        <dbReference type="EMBL" id="EFC95240.1"/>
    </source>
</evidence>
<dbReference type="SUPFAM" id="SSF55729">
    <property type="entry name" value="Acyl-CoA N-acyltransferases (Nat)"/>
    <property type="match status" value="1"/>
</dbReference>
<feature type="domain" description="N-acetyltransferase" evidence="3">
    <location>
        <begin position="94"/>
        <end position="243"/>
    </location>
</feature>
<dbReference type="InterPro" id="IPR016181">
    <property type="entry name" value="Acyl_CoA_acyltransferase"/>
</dbReference>
<sequence length="243" mass="27499">MAICEICGGEMLERVGCKIGICDCNGKSYPRIRFGAEKRFEDVFGEEDSCPDCLAPFGSFHHFGCDIEECPVCGEAIYGDCKCDLVFPDLEDLVIIKRAEQDDLQKILNLQYLAYQSEAKLFNNPDIPPLKQSLTDVVNEYQKGIVLKAEDVKGNIIGSVRAYSENGTVYIGKLIVHPERQGKGIGTKLLINIENEYPGCRYELFTSTKSEKNICLYERLGYAIFKEKEITEELKFLYLEKQN</sequence>
<dbReference type="Proteomes" id="UP000004968">
    <property type="component" value="Unassembled WGS sequence"/>
</dbReference>
<dbReference type="PANTHER" id="PTHR43800:SF1">
    <property type="entry name" value="PEPTIDYL-LYSINE N-ACETYLTRANSFERASE YJAB"/>
    <property type="match status" value="1"/>
</dbReference>
<keyword evidence="2" id="KW-0012">Acyltransferase</keyword>
<name>D3ASG7_9FIRM</name>